<sequence>MVAMTYRIGTYNLLALILVLMISLITKPVLGMSVHQMNMVTAPSVSLISHPQPTKTSAHNAGSDCHQALHSLSESQPECCSTPDSTASPCSDCDMTHCQPYSNYLPIGSETSSGLTSSLLIPQLSSAYPVSRTETLFRPPIV</sequence>
<gene>
    <name evidence="1" type="ORF">BIT28_20335</name>
</gene>
<keyword evidence="2" id="KW-1185">Reference proteome</keyword>
<comment type="caution">
    <text evidence="1">The sequence shown here is derived from an EMBL/GenBank/DDBJ whole genome shotgun (WGS) entry which is preliminary data.</text>
</comment>
<dbReference type="STRING" id="1903952.BIT28_20335"/>
<dbReference type="Proteomes" id="UP000186905">
    <property type="component" value="Unassembled WGS sequence"/>
</dbReference>
<dbReference type="EMBL" id="MJIL01000101">
    <property type="protein sequence ID" value="OLQ69331.1"/>
    <property type="molecule type" value="Genomic_DNA"/>
</dbReference>
<dbReference type="AlphaFoldDB" id="A0A1Q9G5S7"/>
<accession>A0A1Q9G5S7</accession>
<proteinExistence type="predicted"/>
<name>A0A1Q9G5S7_9GAMM</name>
<evidence type="ECO:0000313" key="2">
    <source>
        <dbReference type="Proteomes" id="UP000186905"/>
    </source>
</evidence>
<evidence type="ECO:0000313" key="1">
    <source>
        <dbReference type="EMBL" id="OLQ69331.1"/>
    </source>
</evidence>
<organism evidence="1 2">
    <name type="scientific">Photobacterium proteolyticum</name>
    <dbReference type="NCBI Taxonomy" id="1903952"/>
    <lineage>
        <taxon>Bacteria</taxon>
        <taxon>Pseudomonadati</taxon>
        <taxon>Pseudomonadota</taxon>
        <taxon>Gammaproteobacteria</taxon>
        <taxon>Vibrionales</taxon>
        <taxon>Vibrionaceae</taxon>
        <taxon>Photobacterium</taxon>
    </lineage>
</organism>
<reference evidence="1 2" key="1">
    <citation type="submission" date="2016-09" db="EMBL/GenBank/DDBJ databases">
        <title>Photobacterium proteolyticum sp. nov. a protease producing bacterium isolated from ocean sediments of Laizhou Bay.</title>
        <authorList>
            <person name="Li Y."/>
        </authorList>
    </citation>
    <scope>NUCLEOTIDE SEQUENCE [LARGE SCALE GENOMIC DNA]</scope>
    <source>
        <strain evidence="1 2">13-12</strain>
    </source>
</reference>
<protein>
    <submittedName>
        <fullName evidence="1">Uncharacterized protein</fullName>
    </submittedName>
</protein>